<dbReference type="PROSITE" id="PS50893">
    <property type="entry name" value="ABC_TRANSPORTER_2"/>
    <property type="match status" value="2"/>
</dbReference>
<dbReference type="GO" id="GO:0016887">
    <property type="term" value="F:ATP hydrolysis activity"/>
    <property type="evidence" value="ECO:0007669"/>
    <property type="project" value="InterPro"/>
</dbReference>
<evidence type="ECO:0000256" key="1">
    <source>
        <dbReference type="ARBA" id="ARBA00022448"/>
    </source>
</evidence>
<dbReference type="PANTHER" id="PTHR43790:SF9">
    <property type="entry name" value="GALACTOFURANOSE TRANSPORTER ATP-BINDING PROTEIN YTFR"/>
    <property type="match status" value="1"/>
</dbReference>
<name>A0A6J6L497_9ZZZZ</name>
<dbReference type="InterPro" id="IPR027417">
    <property type="entry name" value="P-loop_NTPase"/>
</dbReference>
<dbReference type="CDD" id="cd03215">
    <property type="entry name" value="ABC_Carb_Monos_II"/>
    <property type="match status" value="1"/>
</dbReference>
<accession>A0A6J6L497</accession>
<dbReference type="InterPro" id="IPR017871">
    <property type="entry name" value="ABC_transporter-like_CS"/>
</dbReference>
<gene>
    <name evidence="6" type="ORF">UFOPK2292_00009</name>
</gene>
<dbReference type="SMART" id="SM00382">
    <property type="entry name" value="AAA"/>
    <property type="match status" value="2"/>
</dbReference>
<feature type="domain" description="ABC transporter" evidence="5">
    <location>
        <begin position="261"/>
        <end position="503"/>
    </location>
</feature>
<evidence type="ECO:0000256" key="3">
    <source>
        <dbReference type="ARBA" id="ARBA00022741"/>
    </source>
</evidence>
<keyword evidence="3" id="KW-0547">Nucleotide-binding</keyword>
<dbReference type="SUPFAM" id="SSF52540">
    <property type="entry name" value="P-loop containing nucleoside triphosphate hydrolases"/>
    <property type="match status" value="2"/>
</dbReference>
<evidence type="ECO:0000256" key="2">
    <source>
        <dbReference type="ARBA" id="ARBA00022737"/>
    </source>
</evidence>
<dbReference type="PROSITE" id="PS00211">
    <property type="entry name" value="ABC_TRANSPORTER_1"/>
    <property type="match status" value="1"/>
</dbReference>
<evidence type="ECO:0000256" key="4">
    <source>
        <dbReference type="ARBA" id="ARBA00022840"/>
    </source>
</evidence>
<dbReference type="PANTHER" id="PTHR43790">
    <property type="entry name" value="CARBOHYDRATE TRANSPORT ATP-BINDING PROTEIN MG119-RELATED"/>
    <property type="match status" value="1"/>
</dbReference>
<sequence length="534" mass="58936">MNEPASILDIRSISKTYPGQIALDNAHLQIRPGEIHALIGQNGSGKSTLIKLIAGYIKADHGAKVFFNDQQIDFWQLSPQERTQIRIVHQDLGLVNTLSAIENLGLGRGYETGFAGRIKWRAEAKRCQELLLRFGLAPDVRSPLATLTSGERAAIAIVRALQDWNFDKPGILILDEPTAALNRGEVDALFREVRRVASLGVGVVFVSHMLDEVLNLANKVTVLRDGKVVAASQDVKNLNAADLVQLMVGRELSLERTANEDDHGDVVLEAENLFGFTLRGLNLKSHQREIVGIAGLIGSGREEVANCLFGVTPRFMGKVLVNKKKVFAHPHQSIKARMALVPADRKRIGLILSERLEDHIPLPRLSPLRRGLTLNYKRLKSDVNSWVTEMKIDPPILRRKMEKFSGGNQQKAVLARWLRTDPQVLILDEPTQGVDIGSKSAVYERVEQFAQLGGTVIVASSDTDELVRLCHRVLIMRSGVVACELFGDEITASRIVTETLGATSNRVGSRIAPRRISTQVIRDKSPASNSRENS</sequence>
<evidence type="ECO:0000313" key="6">
    <source>
        <dbReference type="EMBL" id="CAB4656857.1"/>
    </source>
</evidence>
<reference evidence="6" key="1">
    <citation type="submission" date="2020-05" db="EMBL/GenBank/DDBJ databases">
        <authorList>
            <person name="Chiriac C."/>
            <person name="Salcher M."/>
            <person name="Ghai R."/>
            <person name="Kavagutti S V."/>
        </authorList>
    </citation>
    <scope>NUCLEOTIDE SEQUENCE</scope>
</reference>
<keyword evidence="1" id="KW-0813">Transport</keyword>
<proteinExistence type="predicted"/>
<protein>
    <submittedName>
        <fullName evidence="6">Unannotated protein</fullName>
    </submittedName>
</protein>
<dbReference type="Pfam" id="PF00005">
    <property type="entry name" value="ABC_tran"/>
    <property type="match status" value="2"/>
</dbReference>
<organism evidence="6">
    <name type="scientific">freshwater metagenome</name>
    <dbReference type="NCBI Taxonomy" id="449393"/>
    <lineage>
        <taxon>unclassified sequences</taxon>
        <taxon>metagenomes</taxon>
        <taxon>ecological metagenomes</taxon>
    </lineage>
</organism>
<keyword evidence="2" id="KW-0677">Repeat</keyword>
<dbReference type="GO" id="GO:0005524">
    <property type="term" value="F:ATP binding"/>
    <property type="evidence" value="ECO:0007669"/>
    <property type="project" value="UniProtKB-KW"/>
</dbReference>
<dbReference type="InterPro" id="IPR050107">
    <property type="entry name" value="ABC_carbohydrate_import_ATPase"/>
</dbReference>
<evidence type="ECO:0000259" key="5">
    <source>
        <dbReference type="PROSITE" id="PS50893"/>
    </source>
</evidence>
<keyword evidence="4" id="KW-0067">ATP-binding</keyword>
<dbReference type="AlphaFoldDB" id="A0A6J6L497"/>
<dbReference type="CDD" id="cd03216">
    <property type="entry name" value="ABC_Carb_Monos_I"/>
    <property type="match status" value="1"/>
</dbReference>
<dbReference type="Gene3D" id="3.40.50.300">
    <property type="entry name" value="P-loop containing nucleotide triphosphate hydrolases"/>
    <property type="match status" value="2"/>
</dbReference>
<dbReference type="InterPro" id="IPR003439">
    <property type="entry name" value="ABC_transporter-like_ATP-bd"/>
</dbReference>
<dbReference type="InterPro" id="IPR003593">
    <property type="entry name" value="AAA+_ATPase"/>
</dbReference>
<feature type="domain" description="ABC transporter" evidence="5">
    <location>
        <begin position="8"/>
        <end position="250"/>
    </location>
</feature>
<dbReference type="EMBL" id="CAEZWU010000001">
    <property type="protein sequence ID" value="CAB4656857.1"/>
    <property type="molecule type" value="Genomic_DNA"/>
</dbReference>